<dbReference type="EMBL" id="JANRMS010000117">
    <property type="protein sequence ID" value="KAJ3546333.1"/>
    <property type="molecule type" value="Genomic_DNA"/>
</dbReference>
<proteinExistence type="predicted"/>
<protein>
    <submittedName>
        <fullName evidence="1">Uncharacterized protein</fullName>
    </submittedName>
</protein>
<reference evidence="1" key="1">
    <citation type="submission" date="2022-08" db="EMBL/GenBank/DDBJ databases">
        <title>Genome Sequence of Fusarium decemcellulare.</title>
        <authorList>
            <person name="Buettner E."/>
        </authorList>
    </citation>
    <scope>NUCLEOTIDE SEQUENCE</scope>
    <source>
        <strain evidence="1">Babe19</strain>
    </source>
</reference>
<keyword evidence="2" id="KW-1185">Reference proteome</keyword>
<name>A0ACC1STY7_9HYPO</name>
<sequence>MASSDLLTAMEPFYNGIQEPLNPGDSAILDNLQSYSSRLKPHQTVQEAEVNSRWGNREQVRDKYGGKKKSKAFGGEA</sequence>
<evidence type="ECO:0000313" key="1">
    <source>
        <dbReference type="EMBL" id="KAJ3546333.1"/>
    </source>
</evidence>
<evidence type="ECO:0000313" key="2">
    <source>
        <dbReference type="Proteomes" id="UP001148629"/>
    </source>
</evidence>
<dbReference type="Proteomes" id="UP001148629">
    <property type="component" value="Unassembled WGS sequence"/>
</dbReference>
<comment type="caution">
    <text evidence="1">The sequence shown here is derived from an EMBL/GenBank/DDBJ whole genome shotgun (WGS) entry which is preliminary data.</text>
</comment>
<gene>
    <name evidence="1" type="ORF">NM208_g2056</name>
</gene>
<accession>A0ACC1STY7</accession>
<organism evidence="1 2">
    <name type="scientific">Fusarium decemcellulare</name>
    <dbReference type="NCBI Taxonomy" id="57161"/>
    <lineage>
        <taxon>Eukaryota</taxon>
        <taxon>Fungi</taxon>
        <taxon>Dikarya</taxon>
        <taxon>Ascomycota</taxon>
        <taxon>Pezizomycotina</taxon>
        <taxon>Sordariomycetes</taxon>
        <taxon>Hypocreomycetidae</taxon>
        <taxon>Hypocreales</taxon>
        <taxon>Nectriaceae</taxon>
        <taxon>Fusarium</taxon>
        <taxon>Fusarium decemcellulare species complex</taxon>
    </lineage>
</organism>